<organism evidence="1 2">
    <name type="scientific">Peribacillus frigoritolerans</name>
    <dbReference type="NCBI Taxonomy" id="450367"/>
    <lineage>
        <taxon>Bacteria</taxon>
        <taxon>Bacillati</taxon>
        <taxon>Bacillota</taxon>
        <taxon>Bacilli</taxon>
        <taxon>Bacillales</taxon>
        <taxon>Bacillaceae</taxon>
        <taxon>Peribacillus</taxon>
    </lineage>
</organism>
<dbReference type="Proteomes" id="UP001238973">
    <property type="component" value="Unassembled WGS sequence"/>
</dbReference>
<accession>A0AAJ1VAV8</accession>
<dbReference type="AlphaFoldDB" id="A0AAJ1VAV8"/>
<comment type="caution">
    <text evidence="1">The sequence shown here is derived from an EMBL/GenBank/DDBJ whole genome shotgun (WGS) entry which is preliminary data.</text>
</comment>
<proteinExistence type="predicted"/>
<name>A0AAJ1VAV8_9BACI</name>
<evidence type="ECO:0000313" key="1">
    <source>
        <dbReference type="EMBL" id="MDM5282670.1"/>
    </source>
</evidence>
<reference evidence="1" key="1">
    <citation type="submission" date="2023-06" db="EMBL/GenBank/DDBJ databases">
        <title>Comparative genomics of Bacillaceae isolates and their secondary metabolite potential.</title>
        <authorList>
            <person name="Song L."/>
            <person name="Nielsen L.J."/>
            <person name="Mohite O."/>
            <person name="Xu X."/>
            <person name="Weber T."/>
            <person name="Kovacs A.T."/>
        </authorList>
    </citation>
    <scope>NUCLEOTIDE SEQUENCE</scope>
    <source>
        <strain evidence="1">G1S1</strain>
    </source>
</reference>
<dbReference type="EMBL" id="JAUCFI010000003">
    <property type="protein sequence ID" value="MDM5282670.1"/>
    <property type="molecule type" value="Genomic_DNA"/>
</dbReference>
<gene>
    <name evidence="1" type="ORF">QUF85_05075</name>
</gene>
<protein>
    <submittedName>
        <fullName evidence="1">Uncharacterized protein</fullName>
    </submittedName>
</protein>
<evidence type="ECO:0000313" key="2">
    <source>
        <dbReference type="Proteomes" id="UP001238973"/>
    </source>
</evidence>
<dbReference type="RefSeq" id="WP_289348929.1">
    <property type="nucleotide sequence ID" value="NZ_JAUCFI010000003.1"/>
</dbReference>
<sequence length="115" mass="13398">MAIKDKTERKVLMEKHCENIRRFSKDKLVSMQENSNGGKKRRRRRSLAELYASSATEIAELVMQSAESYVNVEDMSKEVAIERALADYMFWYNGDPNKKRDLELIVYAEKNSEEG</sequence>